<dbReference type="SUPFAM" id="SSF56784">
    <property type="entry name" value="HAD-like"/>
    <property type="match status" value="1"/>
</dbReference>
<proteinExistence type="predicted"/>
<accession>A0ABX4M955</accession>
<evidence type="ECO:0000313" key="3">
    <source>
        <dbReference type="Proteomes" id="UP000194577"/>
    </source>
</evidence>
<keyword evidence="3" id="KW-1185">Reference proteome</keyword>
<dbReference type="Pfam" id="PF08282">
    <property type="entry name" value="Hydrolase_3"/>
    <property type="match status" value="1"/>
</dbReference>
<dbReference type="Gene3D" id="3.30.1240.10">
    <property type="match status" value="1"/>
</dbReference>
<name>A0ABX4M955_9ACTO</name>
<comment type="caution">
    <text evidence="2">The sequence shown here is derived from an EMBL/GenBank/DDBJ whole genome shotgun (WGS) entry which is preliminary data.</text>
</comment>
<gene>
    <name evidence="2" type="ORF">BW737_012790</name>
</gene>
<dbReference type="EMBL" id="MTPX02000069">
    <property type="protein sequence ID" value="PHP51987.1"/>
    <property type="molecule type" value="Genomic_DNA"/>
</dbReference>
<dbReference type="SFLD" id="SFLDS00003">
    <property type="entry name" value="Haloacid_Dehalogenase"/>
    <property type="match status" value="1"/>
</dbReference>
<sequence>MTSASIPLSESTPLTGASDSAAPAPPLRRPADLRLVAVDMDGTFLRTGSTYDRACFAPLRRRMREAGVRFVVASGNQEAQLLGFFPDADGLAPDGVVSDNGAIVMADGVRLLETHVPTDALERVLAVLDGVDGLSFVASGPDGAYLRESETPEMRKLLTFYHPRFRYVARTADINGRRVSKIALVDGRGFPQAFLDRLTEALGGAMVPVVSGHDSVDLIVPGRHKASGLGVLLGHWGLAPTQVAAFGDSGNDAEMLGRVGYGIAMANASAAARSAARFMAPANDDDGVLRVLGDWFPAD</sequence>
<evidence type="ECO:0008006" key="4">
    <source>
        <dbReference type="Google" id="ProtNLM"/>
    </source>
</evidence>
<dbReference type="Gene3D" id="3.40.50.1000">
    <property type="entry name" value="HAD superfamily/HAD-like"/>
    <property type="match status" value="1"/>
</dbReference>
<dbReference type="PANTHER" id="PTHR10000">
    <property type="entry name" value="PHOSPHOSERINE PHOSPHATASE"/>
    <property type="match status" value="1"/>
</dbReference>
<feature type="compositionally biased region" description="Polar residues" evidence="1">
    <location>
        <begin position="1"/>
        <end position="15"/>
    </location>
</feature>
<evidence type="ECO:0000313" key="2">
    <source>
        <dbReference type="EMBL" id="PHP51987.1"/>
    </source>
</evidence>
<reference evidence="2 3" key="1">
    <citation type="submission" date="2017-10" db="EMBL/GenBank/DDBJ databases">
        <title>Draft genome sequence of cellulolytic Actinomyces sp CtC72 isolated from cattle rumen fluid.</title>
        <authorList>
            <person name="Joshi A.J."/>
            <person name="Vasudevan G."/>
            <person name="Lanjekar V.B."/>
            <person name="Hivarkar S."/>
            <person name="Engineer A."/>
            <person name="Pore S.D."/>
            <person name="Dhakephalkar P.K."/>
            <person name="Dagar S."/>
        </authorList>
    </citation>
    <scope>NUCLEOTIDE SEQUENCE [LARGE SCALE GENOMIC DNA]</scope>
    <source>
        <strain evidence="3">CtC72</strain>
    </source>
</reference>
<evidence type="ECO:0000256" key="1">
    <source>
        <dbReference type="SAM" id="MobiDB-lite"/>
    </source>
</evidence>
<dbReference type="SFLD" id="SFLDG01140">
    <property type="entry name" value="C2.B:_Phosphomannomutase_and_P"/>
    <property type="match status" value="1"/>
</dbReference>
<dbReference type="RefSeq" id="WP_086615582.1">
    <property type="nucleotide sequence ID" value="NZ_MTPX02000069.1"/>
</dbReference>
<dbReference type="PANTHER" id="PTHR10000:SF53">
    <property type="entry name" value="5-AMINO-6-(5-PHOSPHO-D-RIBITYLAMINO)URACIL PHOSPHATASE YBJI-RELATED"/>
    <property type="match status" value="1"/>
</dbReference>
<dbReference type="InterPro" id="IPR036412">
    <property type="entry name" value="HAD-like_sf"/>
</dbReference>
<dbReference type="Proteomes" id="UP000194577">
    <property type="component" value="Unassembled WGS sequence"/>
</dbReference>
<organism evidence="2 3">
    <name type="scientific">Actinomyces ruminis</name>
    <dbReference type="NCBI Taxonomy" id="1937003"/>
    <lineage>
        <taxon>Bacteria</taxon>
        <taxon>Bacillati</taxon>
        <taxon>Actinomycetota</taxon>
        <taxon>Actinomycetes</taxon>
        <taxon>Actinomycetales</taxon>
        <taxon>Actinomycetaceae</taxon>
        <taxon>Actinomyces</taxon>
    </lineage>
</organism>
<dbReference type="PROSITE" id="PS01229">
    <property type="entry name" value="COF_2"/>
    <property type="match status" value="1"/>
</dbReference>
<dbReference type="InterPro" id="IPR023214">
    <property type="entry name" value="HAD_sf"/>
</dbReference>
<protein>
    <recommendedName>
        <fullName evidence="4">Sugar-phosphatase</fullName>
    </recommendedName>
</protein>
<feature type="region of interest" description="Disordered" evidence="1">
    <location>
        <begin position="1"/>
        <end position="26"/>
    </location>
</feature>